<keyword evidence="2" id="KW-1185">Reference proteome</keyword>
<dbReference type="PANTHER" id="PTHR37162:SF10">
    <property type="entry name" value="DUF4371 DOMAIN-CONTAINING PROTEIN"/>
    <property type="match status" value="1"/>
</dbReference>
<sequence>MSFISLDCSMNFIKLLSQDSHIAKTTTCNRTKATAIMKNVLSPLAKRKMMNKFKEVSFVSVSCDTSNHGSIKLLPILIQYYHVHNRGITTKILEILEITDETSDTITDVIQRELEKHLVLKNFFENIFSEYLWKIVPLEEFNVFDWMDVNAEKSLQCSVVEPAVEFLWFRNIKVNDEKLFIEFLCFQKFIKDECIKSVSNCIKLWCHFFENSECGKKCNTCHMMIYCVIPNSSFNCANFFIFR</sequence>
<dbReference type="PANTHER" id="PTHR37162">
    <property type="entry name" value="HAT FAMILY DIMERISATION DOMAINCONTAINING PROTEIN-RELATED"/>
    <property type="match status" value="1"/>
</dbReference>
<reference evidence="1 2" key="1">
    <citation type="submission" date="2015-09" db="EMBL/GenBank/DDBJ databases">
        <title>Trachymyrmex cornetzi WGS genome.</title>
        <authorList>
            <person name="Nygaard S."/>
            <person name="Hu H."/>
            <person name="Boomsma J."/>
            <person name="Zhang G."/>
        </authorList>
    </citation>
    <scope>NUCLEOTIDE SEQUENCE [LARGE SCALE GENOMIC DNA]</scope>
    <source>
        <strain evidence="1">Tcor2-1</strain>
        <tissue evidence="1">Whole body</tissue>
    </source>
</reference>
<evidence type="ECO:0000313" key="2">
    <source>
        <dbReference type="Proteomes" id="UP000078492"/>
    </source>
</evidence>
<dbReference type="AlphaFoldDB" id="A0A151J2A6"/>
<accession>A0A151J2A6</accession>
<organism evidence="1 2">
    <name type="scientific">Trachymyrmex cornetzi</name>
    <dbReference type="NCBI Taxonomy" id="471704"/>
    <lineage>
        <taxon>Eukaryota</taxon>
        <taxon>Metazoa</taxon>
        <taxon>Ecdysozoa</taxon>
        <taxon>Arthropoda</taxon>
        <taxon>Hexapoda</taxon>
        <taxon>Insecta</taxon>
        <taxon>Pterygota</taxon>
        <taxon>Neoptera</taxon>
        <taxon>Endopterygota</taxon>
        <taxon>Hymenoptera</taxon>
        <taxon>Apocrita</taxon>
        <taxon>Aculeata</taxon>
        <taxon>Formicoidea</taxon>
        <taxon>Formicidae</taxon>
        <taxon>Myrmicinae</taxon>
        <taxon>Trachymyrmex</taxon>
    </lineage>
</organism>
<protein>
    <submittedName>
        <fullName evidence="1">Uncharacterized protein</fullName>
    </submittedName>
</protein>
<proteinExistence type="predicted"/>
<gene>
    <name evidence="1" type="ORF">ALC57_11679</name>
</gene>
<dbReference type="Proteomes" id="UP000078492">
    <property type="component" value="Unassembled WGS sequence"/>
</dbReference>
<evidence type="ECO:0000313" key="1">
    <source>
        <dbReference type="EMBL" id="KYN16070.1"/>
    </source>
</evidence>
<dbReference type="EMBL" id="KQ980427">
    <property type="protein sequence ID" value="KYN16070.1"/>
    <property type="molecule type" value="Genomic_DNA"/>
</dbReference>
<name>A0A151J2A6_9HYME</name>